<accession>A0A914LE82</accession>
<comment type="subcellular location">
    <subcellularLocation>
        <location evidence="1">Lysosome membrane</location>
        <topology evidence="1">Multi-pass membrane protein</topology>
    </subcellularLocation>
</comment>
<dbReference type="GO" id="GO:0015293">
    <property type="term" value="F:symporter activity"/>
    <property type="evidence" value="ECO:0007669"/>
    <property type="project" value="UniProtKB-KW"/>
</dbReference>
<keyword evidence="14" id="KW-1185">Reference proteome</keyword>
<dbReference type="GO" id="GO:0005765">
    <property type="term" value="C:lysosomal membrane"/>
    <property type="evidence" value="ECO:0007669"/>
    <property type="project" value="UniProtKB-SubCell"/>
</dbReference>
<evidence type="ECO:0000256" key="7">
    <source>
        <dbReference type="ARBA" id="ARBA00022989"/>
    </source>
</evidence>
<dbReference type="Gene3D" id="1.20.1280.290">
    <property type="match status" value="1"/>
</dbReference>
<feature type="chain" id="PRO_5037345452" description="Cystinosin homolog" evidence="13">
    <location>
        <begin position="21"/>
        <end position="443"/>
    </location>
</feature>
<evidence type="ECO:0000313" key="15">
    <source>
        <dbReference type="WBParaSite" id="Minc3s00455g12608"/>
    </source>
</evidence>
<feature type="transmembrane region" description="Helical" evidence="12">
    <location>
        <begin position="185"/>
        <end position="206"/>
    </location>
</feature>
<evidence type="ECO:0000256" key="4">
    <source>
        <dbReference type="ARBA" id="ARBA00022692"/>
    </source>
</evidence>
<dbReference type="WBParaSite" id="Minc3s00455g12608">
    <property type="protein sequence ID" value="Minc3s00455g12608"/>
    <property type="gene ID" value="Minc3s00455g12608"/>
</dbReference>
<evidence type="ECO:0000256" key="12">
    <source>
        <dbReference type="SAM" id="Phobius"/>
    </source>
</evidence>
<evidence type="ECO:0000256" key="8">
    <source>
        <dbReference type="ARBA" id="ARBA00023136"/>
    </source>
</evidence>
<dbReference type="InterPro" id="IPR006603">
    <property type="entry name" value="PQ-loop_rpt"/>
</dbReference>
<comment type="similarity">
    <text evidence="2">Belongs to the cystinosin family.</text>
</comment>
<proteinExistence type="inferred from homology"/>
<evidence type="ECO:0000256" key="13">
    <source>
        <dbReference type="SAM" id="SignalP"/>
    </source>
</evidence>
<dbReference type="PANTHER" id="PTHR13131">
    <property type="entry name" value="CYSTINOSIN"/>
    <property type="match status" value="1"/>
</dbReference>
<dbReference type="PANTHER" id="PTHR13131:SF5">
    <property type="entry name" value="CYSTINOSIN"/>
    <property type="match status" value="1"/>
</dbReference>
<feature type="transmembrane region" description="Helical" evidence="12">
    <location>
        <begin position="237"/>
        <end position="258"/>
    </location>
</feature>
<dbReference type="GO" id="GO:0015184">
    <property type="term" value="F:L-cystine transmembrane transporter activity"/>
    <property type="evidence" value="ECO:0007669"/>
    <property type="project" value="TreeGrafter"/>
</dbReference>
<dbReference type="FunFam" id="1.20.1280.290:FF:000016">
    <property type="entry name" value="Cystinosin homolog"/>
    <property type="match status" value="1"/>
</dbReference>
<feature type="signal peptide" evidence="13">
    <location>
        <begin position="1"/>
        <end position="20"/>
    </location>
</feature>
<feature type="transmembrane region" description="Helical" evidence="12">
    <location>
        <begin position="152"/>
        <end position="173"/>
    </location>
</feature>
<keyword evidence="8 12" id="KW-0472">Membrane</keyword>
<keyword evidence="4 12" id="KW-0812">Transmembrane</keyword>
<protein>
    <recommendedName>
        <fullName evidence="11">Cystinosin homolog</fullName>
    </recommendedName>
</protein>
<dbReference type="Pfam" id="PF04193">
    <property type="entry name" value="PQ-loop"/>
    <property type="match status" value="2"/>
</dbReference>
<keyword evidence="5" id="KW-0677">Repeat</keyword>
<keyword evidence="7 12" id="KW-1133">Transmembrane helix</keyword>
<dbReference type="AlphaFoldDB" id="A0A914LE82"/>
<keyword evidence="3" id="KW-0813">Transport</keyword>
<keyword evidence="6" id="KW-0769">Symport</keyword>
<reference evidence="15" key="1">
    <citation type="submission" date="2022-11" db="UniProtKB">
        <authorList>
            <consortium name="WormBaseParasite"/>
        </authorList>
    </citation>
    <scope>IDENTIFICATION</scope>
</reference>
<evidence type="ECO:0000256" key="9">
    <source>
        <dbReference type="ARBA" id="ARBA00023228"/>
    </source>
</evidence>
<evidence type="ECO:0000256" key="5">
    <source>
        <dbReference type="ARBA" id="ARBA00022737"/>
    </source>
</evidence>
<comment type="catalytic activity">
    <reaction evidence="10">
        <text>L-cystine(out) + H(+)(out) = L-cystine(in) + H(+)(in)</text>
        <dbReference type="Rhea" id="RHEA:66172"/>
        <dbReference type="ChEBI" id="CHEBI:15378"/>
        <dbReference type="ChEBI" id="CHEBI:35491"/>
    </reaction>
    <physiologicalReaction direction="left-to-right" evidence="10">
        <dbReference type="Rhea" id="RHEA:66173"/>
    </physiologicalReaction>
</comment>
<evidence type="ECO:0000256" key="2">
    <source>
        <dbReference type="ARBA" id="ARBA00006855"/>
    </source>
</evidence>
<feature type="transmembrane region" description="Helical" evidence="12">
    <location>
        <begin position="270"/>
        <end position="294"/>
    </location>
</feature>
<organism evidence="14 15">
    <name type="scientific">Meloidogyne incognita</name>
    <name type="common">Southern root-knot nematode worm</name>
    <name type="synonym">Oxyuris incognita</name>
    <dbReference type="NCBI Taxonomy" id="6306"/>
    <lineage>
        <taxon>Eukaryota</taxon>
        <taxon>Metazoa</taxon>
        <taxon>Ecdysozoa</taxon>
        <taxon>Nematoda</taxon>
        <taxon>Chromadorea</taxon>
        <taxon>Rhabditida</taxon>
        <taxon>Tylenchina</taxon>
        <taxon>Tylenchomorpha</taxon>
        <taxon>Tylenchoidea</taxon>
        <taxon>Meloidogynidae</taxon>
        <taxon>Meloidogyninae</taxon>
        <taxon>Meloidogyne</taxon>
        <taxon>Meloidogyne incognita group</taxon>
    </lineage>
</organism>
<dbReference type="SMART" id="SM00679">
    <property type="entry name" value="CTNS"/>
    <property type="match status" value="2"/>
</dbReference>
<dbReference type="Proteomes" id="UP000887563">
    <property type="component" value="Unplaced"/>
</dbReference>
<feature type="transmembrane region" description="Helical" evidence="12">
    <location>
        <begin position="367"/>
        <end position="388"/>
    </location>
</feature>
<dbReference type="InterPro" id="IPR005282">
    <property type="entry name" value="LC_transporter"/>
</dbReference>
<evidence type="ECO:0000256" key="6">
    <source>
        <dbReference type="ARBA" id="ARBA00022847"/>
    </source>
</evidence>
<keyword evidence="9" id="KW-0458">Lysosome</keyword>
<evidence type="ECO:0000256" key="1">
    <source>
        <dbReference type="ARBA" id="ARBA00004155"/>
    </source>
</evidence>
<dbReference type="FunFam" id="1.20.1280.290:FF:000018">
    <property type="entry name" value="Cystinosin homolog"/>
    <property type="match status" value="1"/>
</dbReference>
<evidence type="ECO:0000256" key="11">
    <source>
        <dbReference type="ARBA" id="ARBA00074957"/>
    </source>
</evidence>
<evidence type="ECO:0000256" key="10">
    <source>
        <dbReference type="ARBA" id="ARBA00048473"/>
    </source>
</evidence>
<dbReference type="NCBIfam" id="TIGR00951">
    <property type="entry name" value="2A43"/>
    <property type="match status" value="1"/>
</dbReference>
<sequence length="443" mass="50314">MLSTPQIIFFIVFLPCTLLSIKEDSELIEIENDRHFKEVNAKKLELEFPEELNLIIGVKEEIQFTYRGHLDSHLELIFDFDHNILNVTPTRLVLNPGNDSTSLLSIVGLSLSSRTFIDLKDCFLTNGTRRIGKCPFNQDDVFVRLVVARSSIISVLVIVTGWIYFGAWSISFYPQIILNWQRKSVIGLNFDFLLLNIIGFFCYTIYNLLLYFDPIVQDIYIARHGNRSLIPVLLNDVIFSGHALFACLITAFQCFIYERGTQRISYTCRIWASILLGFSSLSLLLALFSFFNWLDFINYLSYVKMGVTLSKYFPQAILNFKRKSTIGWSIGNVLLDATGGTMDIVQMILQAKNTADWSAFVGNPVKFGLGFVSIIFDVLFIIQHYVLYPHKESDTYDQVSNPVTPVPATLSVVGLNANLEREDDNTQFPISGTLHSAHKGTIN</sequence>
<keyword evidence="13" id="KW-0732">Signal</keyword>
<evidence type="ECO:0000313" key="14">
    <source>
        <dbReference type="Proteomes" id="UP000887563"/>
    </source>
</evidence>
<name>A0A914LE82_MELIC</name>
<evidence type="ECO:0000256" key="3">
    <source>
        <dbReference type="ARBA" id="ARBA00022448"/>
    </source>
</evidence>